<gene>
    <name evidence="2" type="ORF">JYU34_015984</name>
</gene>
<feature type="compositionally biased region" description="Basic and acidic residues" evidence="1">
    <location>
        <begin position="1095"/>
        <end position="1105"/>
    </location>
</feature>
<proteinExistence type="predicted"/>
<protein>
    <submittedName>
        <fullName evidence="2">Uncharacterized protein</fullName>
    </submittedName>
</protein>
<feature type="compositionally biased region" description="Low complexity" evidence="1">
    <location>
        <begin position="1081"/>
        <end position="1093"/>
    </location>
</feature>
<organism evidence="2 3">
    <name type="scientific">Plutella xylostella</name>
    <name type="common">Diamondback moth</name>
    <name type="synonym">Plutella maculipennis</name>
    <dbReference type="NCBI Taxonomy" id="51655"/>
    <lineage>
        <taxon>Eukaryota</taxon>
        <taxon>Metazoa</taxon>
        <taxon>Ecdysozoa</taxon>
        <taxon>Arthropoda</taxon>
        <taxon>Hexapoda</taxon>
        <taxon>Insecta</taxon>
        <taxon>Pterygota</taxon>
        <taxon>Neoptera</taxon>
        <taxon>Endopterygota</taxon>
        <taxon>Lepidoptera</taxon>
        <taxon>Glossata</taxon>
        <taxon>Ditrysia</taxon>
        <taxon>Yponomeutoidea</taxon>
        <taxon>Plutellidae</taxon>
        <taxon>Plutella</taxon>
    </lineage>
</organism>
<keyword evidence="3" id="KW-1185">Reference proteome</keyword>
<evidence type="ECO:0000256" key="1">
    <source>
        <dbReference type="SAM" id="MobiDB-lite"/>
    </source>
</evidence>
<feature type="compositionally biased region" description="Polar residues" evidence="1">
    <location>
        <begin position="1069"/>
        <end position="1080"/>
    </location>
</feature>
<feature type="compositionally biased region" description="Polar residues" evidence="1">
    <location>
        <begin position="1148"/>
        <end position="1159"/>
    </location>
</feature>
<feature type="compositionally biased region" description="Basic and acidic residues" evidence="1">
    <location>
        <begin position="438"/>
        <end position="451"/>
    </location>
</feature>
<name>A0ABQ7Q5F4_PLUXY</name>
<accession>A0ABQ7Q5F4</accession>
<feature type="region of interest" description="Disordered" evidence="1">
    <location>
        <begin position="1069"/>
        <end position="1105"/>
    </location>
</feature>
<comment type="caution">
    <text evidence="2">The sequence shown here is derived from an EMBL/GenBank/DDBJ whole genome shotgun (WGS) entry which is preliminary data.</text>
</comment>
<evidence type="ECO:0000313" key="2">
    <source>
        <dbReference type="EMBL" id="KAG7300384.1"/>
    </source>
</evidence>
<feature type="region of interest" description="Disordered" evidence="1">
    <location>
        <begin position="944"/>
        <end position="968"/>
    </location>
</feature>
<feature type="region of interest" description="Disordered" evidence="1">
    <location>
        <begin position="892"/>
        <end position="923"/>
    </location>
</feature>
<sequence>MNINITLCEKVKDTMVWCPDALMEDDDMDDPITLVPDDMSKLLPAGSEVYSPSKTLDDTGLLHQRAENKASEETVQHTSYAEKNFLLPVTFFDIARNVRLLTECRPLTVQMVDYVKNPQCMKKQVSKIICSTRQIAPYKNNNALQDLVHGEMSTKSVVLNSNTSSFDCDLTDPCKISPIEVSTKNPEEYQHITSTTQPLNEINNDYKTPGNFNLGSKIQKRKPGPKRFTHVDFKKNQGLVGLKIIRKSELSIQQVNPTVTRVGTASSCGTENNYVKQNCNIGPTNPTANKDMPSLDGNITSDSFLGGENVQKHDKQSTPSFLNVNPANQLKENVSLSIKKITTHSGTQKAQSIEWKGQFKEGTSYPSFIKVLNKETNELKNYIDDPNKSVKQKVARKIKNMKGLIHVHGDVFNTKNTKNVKIKNSSALKNMSNPITIKEKPKSKIDRHKNVGESNKNTQKNKKPPQINRNFNCTVSNDNDNTLPAKIVPAHTSYPPGLSNVDIGSINNNRSAVTVPNPQMNDSPADTEKCNRIALNNNKDFSQARAAEASEHCAPFSQVPDTSHNSFSLKRKSQCQDYTSSAKGAISKIGNNCGLLTVLSQKDLPKMGETDSINGNANNVAKLCELKIKTVSQINYKIAKDLYNQTSHNNIQTKEVVTPNMKTKGEAKNEVKSVVKPCQNMNPESHASTAQESVTVVGKPIQSVTRVYNKVNPHPDPKQYVSLNVAPFQSHSESNRELINMGPLPTTTAGISEQSIPKVERNDGQLRSHNNAHPSYIPNYETPTQFGNVNILNPNYVMPESNQKEYFANKVHYYENTNSNAIPPYQMRTEQFPLQHYGNYNYPEWTHRFEENFANTTWQQPQLAYSANAVVNPAERFNNDYMNQGNMNYCQPQFYDSRFLPPPPPPPPLLPPPPPPPPPQPKLNTVPVPRRANIINLIDVQSISNEKTQKPEKNNVNKGTLPQPNFPSKEMNKIVVIGKNKSHKEIRSVPKHSPCEVKRNSSGDCTTAVQNLRKVCGFDEIKPTSAVPKKYSPPILPIPSVQKSMEILSLLHSLTNNFQNNDAFRSQVSPKINQTNPQGNKSTKQSSVVKVTSEPVKEKTKMRESLKDVKKISLDEYKKRAKNYKFIDLTGDDETTMKNAPIKKVYATNNNNKRQSVDSQDLGYDSDSTIKL</sequence>
<feature type="region of interest" description="Disordered" evidence="1">
    <location>
        <begin position="438"/>
        <end position="469"/>
    </location>
</feature>
<evidence type="ECO:0000313" key="3">
    <source>
        <dbReference type="Proteomes" id="UP000823941"/>
    </source>
</evidence>
<feature type="region of interest" description="Disordered" evidence="1">
    <location>
        <begin position="1148"/>
        <end position="1172"/>
    </location>
</feature>
<feature type="compositionally biased region" description="Pro residues" evidence="1">
    <location>
        <begin position="900"/>
        <end position="921"/>
    </location>
</feature>
<dbReference type="EMBL" id="JAHIBW010000021">
    <property type="protein sequence ID" value="KAG7300384.1"/>
    <property type="molecule type" value="Genomic_DNA"/>
</dbReference>
<dbReference type="Proteomes" id="UP000823941">
    <property type="component" value="Chromosome 21"/>
</dbReference>
<reference evidence="2 3" key="1">
    <citation type="submission" date="2021-06" db="EMBL/GenBank/DDBJ databases">
        <title>A haploid diamondback moth (Plutella xylostella L.) genome assembly resolves 31 chromosomes and identifies a diamide resistance mutation.</title>
        <authorList>
            <person name="Ward C.M."/>
            <person name="Perry K.D."/>
            <person name="Baker G."/>
            <person name="Powis K."/>
            <person name="Heckel D.G."/>
            <person name="Baxter S.W."/>
        </authorList>
    </citation>
    <scope>NUCLEOTIDE SEQUENCE [LARGE SCALE GENOMIC DNA]</scope>
    <source>
        <strain evidence="2 3">LV</strain>
        <tissue evidence="2">Single pupa</tissue>
    </source>
</reference>